<name>A0A5C3N388_9AGAM</name>
<dbReference type="Proteomes" id="UP000305948">
    <property type="component" value="Unassembled WGS sequence"/>
</dbReference>
<protein>
    <submittedName>
        <fullName evidence="1">Uncharacterized protein</fullName>
    </submittedName>
</protein>
<evidence type="ECO:0000313" key="2">
    <source>
        <dbReference type="Proteomes" id="UP000305948"/>
    </source>
</evidence>
<organism evidence="1 2">
    <name type="scientific">Heliocybe sulcata</name>
    <dbReference type="NCBI Taxonomy" id="5364"/>
    <lineage>
        <taxon>Eukaryota</taxon>
        <taxon>Fungi</taxon>
        <taxon>Dikarya</taxon>
        <taxon>Basidiomycota</taxon>
        <taxon>Agaricomycotina</taxon>
        <taxon>Agaricomycetes</taxon>
        <taxon>Gloeophyllales</taxon>
        <taxon>Gloeophyllaceae</taxon>
        <taxon>Heliocybe</taxon>
    </lineage>
</organism>
<sequence>MFALLVMLPAAHGVVTIPSPWVETWPMGPHLVVSVRGAGMAYGAGSVVGPRNWARYEHNHGMTMALHRRHMTEGLLSFLAMEWHMGVAMTFHIGITMVAHRGRTI</sequence>
<accession>A0A5C3N388</accession>
<keyword evidence="2" id="KW-1185">Reference proteome</keyword>
<dbReference type="AlphaFoldDB" id="A0A5C3N388"/>
<gene>
    <name evidence="1" type="ORF">OE88DRAFT_268965</name>
</gene>
<dbReference type="EMBL" id="ML213513">
    <property type="protein sequence ID" value="TFK50568.1"/>
    <property type="molecule type" value="Genomic_DNA"/>
</dbReference>
<evidence type="ECO:0000313" key="1">
    <source>
        <dbReference type="EMBL" id="TFK50568.1"/>
    </source>
</evidence>
<reference evidence="1 2" key="1">
    <citation type="journal article" date="2019" name="Nat. Ecol. Evol.">
        <title>Megaphylogeny resolves global patterns of mushroom evolution.</title>
        <authorList>
            <person name="Varga T."/>
            <person name="Krizsan K."/>
            <person name="Foldi C."/>
            <person name="Dima B."/>
            <person name="Sanchez-Garcia M."/>
            <person name="Sanchez-Ramirez S."/>
            <person name="Szollosi G.J."/>
            <person name="Szarkandi J.G."/>
            <person name="Papp V."/>
            <person name="Albert L."/>
            <person name="Andreopoulos W."/>
            <person name="Angelini C."/>
            <person name="Antonin V."/>
            <person name="Barry K.W."/>
            <person name="Bougher N.L."/>
            <person name="Buchanan P."/>
            <person name="Buyck B."/>
            <person name="Bense V."/>
            <person name="Catcheside P."/>
            <person name="Chovatia M."/>
            <person name="Cooper J."/>
            <person name="Damon W."/>
            <person name="Desjardin D."/>
            <person name="Finy P."/>
            <person name="Geml J."/>
            <person name="Haridas S."/>
            <person name="Hughes K."/>
            <person name="Justo A."/>
            <person name="Karasinski D."/>
            <person name="Kautmanova I."/>
            <person name="Kiss B."/>
            <person name="Kocsube S."/>
            <person name="Kotiranta H."/>
            <person name="LaButti K.M."/>
            <person name="Lechner B.E."/>
            <person name="Liimatainen K."/>
            <person name="Lipzen A."/>
            <person name="Lukacs Z."/>
            <person name="Mihaltcheva S."/>
            <person name="Morgado L.N."/>
            <person name="Niskanen T."/>
            <person name="Noordeloos M.E."/>
            <person name="Ohm R.A."/>
            <person name="Ortiz-Santana B."/>
            <person name="Ovrebo C."/>
            <person name="Racz N."/>
            <person name="Riley R."/>
            <person name="Savchenko A."/>
            <person name="Shiryaev A."/>
            <person name="Soop K."/>
            <person name="Spirin V."/>
            <person name="Szebenyi C."/>
            <person name="Tomsovsky M."/>
            <person name="Tulloss R.E."/>
            <person name="Uehling J."/>
            <person name="Grigoriev I.V."/>
            <person name="Vagvolgyi C."/>
            <person name="Papp T."/>
            <person name="Martin F.M."/>
            <person name="Miettinen O."/>
            <person name="Hibbett D.S."/>
            <person name="Nagy L.G."/>
        </authorList>
    </citation>
    <scope>NUCLEOTIDE SEQUENCE [LARGE SCALE GENOMIC DNA]</scope>
    <source>
        <strain evidence="1 2">OMC1185</strain>
    </source>
</reference>
<proteinExistence type="predicted"/>